<evidence type="ECO:0000256" key="4">
    <source>
        <dbReference type="ARBA" id="ARBA00022989"/>
    </source>
</evidence>
<evidence type="ECO:0000256" key="11">
    <source>
        <dbReference type="SAM" id="SignalP"/>
    </source>
</evidence>
<reference evidence="13 14" key="1">
    <citation type="submission" date="2019-08" db="EMBL/GenBank/DDBJ databases">
        <title>Genome sequence of Gillisia hiemivivida IC154 (type strain).</title>
        <authorList>
            <person name="Bowman J.P."/>
        </authorList>
    </citation>
    <scope>NUCLEOTIDE SEQUENCE [LARGE SCALE GENOMIC DNA]</scope>
    <source>
        <strain evidence="13 14">IC154</strain>
    </source>
</reference>
<keyword evidence="9" id="KW-0407">Ion channel</keyword>
<dbReference type="Pfam" id="PF00497">
    <property type="entry name" value="SBP_bac_3"/>
    <property type="match status" value="1"/>
</dbReference>
<keyword evidence="8" id="KW-0325">Glycoprotein</keyword>
<evidence type="ECO:0000256" key="6">
    <source>
        <dbReference type="ARBA" id="ARBA00023136"/>
    </source>
</evidence>
<comment type="caution">
    <text evidence="13">The sequence shown here is derived from an EMBL/GenBank/DDBJ whole genome shotgun (WGS) entry which is preliminary data.</text>
</comment>
<evidence type="ECO:0000256" key="7">
    <source>
        <dbReference type="ARBA" id="ARBA00023170"/>
    </source>
</evidence>
<comment type="subcellular location">
    <subcellularLocation>
        <location evidence="1">Membrane</location>
        <topology evidence="1">Multi-pass membrane protein</topology>
    </subcellularLocation>
</comment>
<keyword evidence="11" id="KW-0732">Signal</keyword>
<feature type="transmembrane region" description="Helical" evidence="10">
    <location>
        <begin position="209"/>
        <end position="230"/>
    </location>
</feature>
<keyword evidence="3 10" id="KW-0812">Transmembrane</keyword>
<accession>A0A5C6ZX09</accession>
<dbReference type="SUPFAM" id="SSF53850">
    <property type="entry name" value="Periplasmic binding protein-like II"/>
    <property type="match status" value="1"/>
</dbReference>
<keyword evidence="4 10" id="KW-1133">Transmembrane helix</keyword>
<dbReference type="PRINTS" id="PR00169">
    <property type="entry name" value="KCHANNEL"/>
</dbReference>
<evidence type="ECO:0000313" key="13">
    <source>
        <dbReference type="EMBL" id="TXD95455.1"/>
    </source>
</evidence>
<feature type="transmembrane region" description="Helical" evidence="10">
    <location>
        <begin position="139"/>
        <end position="165"/>
    </location>
</feature>
<dbReference type="SMART" id="SM00062">
    <property type="entry name" value="PBPb"/>
    <property type="match status" value="1"/>
</dbReference>
<dbReference type="AlphaFoldDB" id="A0A5C6ZX09"/>
<gene>
    <name evidence="13" type="ORF">ES724_00015</name>
</gene>
<dbReference type="SUPFAM" id="SSF81324">
    <property type="entry name" value="Voltage-gated potassium channels"/>
    <property type="match status" value="1"/>
</dbReference>
<dbReference type="EMBL" id="VORY01000001">
    <property type="protein sequence ID" value="TXD95455.1"/>
    <property type="molecule type" value="Genomic_DNA"/>
</dbReference>
<keyword evidence="14" id="KW-1185">Reference proteome</keyword>
<evidence type="ECO:0000256" key="2">
    <source>
        <dbReference type="ARBA" id="ARBA00022448"/>
    </source>
</evidence>
<evidence type="ECO:0000256" key="9">
    <source>
        <dbReference type="ARBA" id="ARBA00023303"/>
    </source>
</evidence>
<name>A0A5C6ZX09_9FLAO</name>
<evidence type="ECO:0000313" key="14">
    <source>
        <dbReference type="Proteomes" id="UP000321367"/>
    </source>
</evidence>
<dbReference type="Pfam" id="PF00060">
    <property type="entry name" value="Lig_chan"/>
    <property type="match status" value="1"/>
</dbReference>
<keyword evidence="5" id="KW-0406">Ion transport</keyword>
<dbReference type="OrthoDB" id="9799090at2"/>
<evidence type="ECO:0000256" key="3">
    <source>
        <dbReference type="ARBA" id="ARBA00022692"/>
    </source>
</evidence>
<evidence type="ECO:0000259" key="12">
    <source>
        <dbReference type="SMART" id="SM00062"/>
    </source>
</evidence>
<keyword evidence="6 10" id="KW-0472">Membrane</keyword>
<dbReference type="GO" id="GO:0015276">
    <property type="term" value="F:ligand-gated monoatomic ion channel activity"/>
    <property type="evidence" value="ECO:0007669"/>
    <property type="project" value="InterPro"/>
</dbReference>
<feature type="transmembrane region" description="Helical" evidence="10">
    <location>
        <begin position="177"/>
        <end position="197"/>
    </location>
</feature>
<dbReference type="Proteomes" id="UP000321367">
    <property type="component" value="Unassembled WGS sequence"/>
</dbReference>
<dbReference type="PANTHER" id="PTHR18966">
    <property type="entry name" value="IONOTROPIC GLUTAMATE RECEPTOR"/>
    <property type="match status" value="1"/>
</dbReference>
<evidence type="ECO:0000256" key="5">
    <source>
        <dbReference type="ARBA" id="ARBA00023065"/>
    </source>
</evidence>
<dbReference type="GO" id="GO:0016020">
    <property type="term" value="C:membrane"/>
    <property type="evidence" value="ECO:0007669"/>
    <property type="project" value="UniProtKB-SubCell"/>
</dbReference>
<sequence>MKSIIAVFLINIFFFSEIGSAQVTSDSLTAPGTNKKLVIGITETPPFIVEEGGEFSGLSISSWELVNESLELEYEYKTYPSLVSLMEAVENNEVDLSINPVTVTNSRMKRLDFSQPYFISYTGIAKKSETMIWSYLANIISWNFISAILILLGVILLFGFLVWLFERKKNKEEFGSGLKGVFQGFWWSAVTMTTVGYGDKSPKTFGGRFIGLIWMFMAIIMISSLTAGIASSLTVQNISDEINSIHDLDNFEVISVAGSSAQELLDQYNIRSEEVVNEREGIQKIQEKKSALFVYDQPILKYEIDRRNLNGELEVLQKTLKRDYYSYSFPKRSGLVEKINPVLIATLKTMEWNNLVKDYQ</sequence>
<feature type="signal peptide" evidence="11">
    <location>
        <begin position="1"/>
        <end position="21"/>
    </location>
</feature>
<feature type="domain" description="Solute-binding protein family 3/N-terminal" evidence="12">
    <location>
        <begin position="36"/>
        <end position="360"/>
    </location>
</feature>
<organism evidence="13 14">
    <name type="scientific">Gillisia hiemivivida</name>
    <dbReference type="NCBI Taxonomy" id="291190"/>
    <lineage>
        <taxon>Bacteria</taxon>
        <taxon>Pseudomonadati</taxon>
        <taxon>Bacteroidota</taxon>
        <taxon>Flavobacteriia</taxon>
        <taxon>Flavobacteriales</taxon>
        <taxon>Flavobacteriaceae</taxon>
        <taxon>Gillisia</taxon>
    </lineage>
</organism>
<evidence type="ECO:0000256" key="1">
    <source>
        <dbReference type="ARBA" id="ARBA00004141"/>
    </source>
</evidence>
<keyword evidence="7" id="KW-0675">Receptor</keyword>
<protein>
    <submittedName>
        <fullName evidence="13">Transporter substrate-binding domain-containing protein</fullName>
    </submittedName>
</protein>
<dbReference type="Gene3D" id="3.40.190.10">
    <property type="entry name" value="Periplasmic binding protein-like II"/>
    <property type="match status" value="2"/>
</dbReference>
<dbReference type="InterPro" id="IPR001320">
    <property type="entry name" value="Iontro_rcpt_C"/>
</dbReference>
<evidence type="ECO:0000256" key="10">
    <source>
        <dbReference type="SAM" id="Phobius"/>
    </source>
</evidence>
<dbReference type="InterPro" id="IPR015683">
    <property type="entry name" value="Ionotropic_Glu_rcpt"/>
</dbReference>
<proteinExistence type="predicted"/>
<dbReference type="RefSeq" id="WP_146928054.1">
    <property type="nucleotide sequence ID" value="NZ_CBCSHZ010000002.1"/>
</dbReference>
<keyword evidence="2" id="KW-0813">Transport</keyword>
<dbReference type="Gene3D" id="1.10.287.70">
    <property type="match status" value="1"/>
</dbReference>
<evidence type="ECO:0000256" key="8">
    <source>
        <dbReference type="ARBA" id="ARBA00023180"/>
    </source>
</evidence>
<feature type="chain" id="PRO_5023005775" evidence="11">
    <location>
        <begin position="22"/>
        <end position="360"/>
    </location>
</feature>
<dbReference type="InterPro" id="IPR001638">
    <property type="entry name" value="Solute-binding_3/MltF_N"/>
</dbReference>